<dbReference type="SMART" id="SM00387">
    <property type="entry name" value="HATPase_c"/>
    <property type="match status" value="1"/>
</dbReference>
<dbReference type="GO" id="GO:0000160">
    <property type="term" value="P:phosphorelay signal transduction system"/>
    <property type="evidence" value="ECO:0007669"/>
    <property type="project" value="UniProtKB-KW"/>
</dbReference>
<evidence type="ECO:0000313" key="7">
    <source>
        <dbReference type="EMBL" id="KHQ50932.1"/>
    </source>
</evidence>
<feature type="domain" description="Histidine kinase/HSP90-like ATPase" evidence="6">
    <location>
        <begin position="302"/>
        <end position="392"/>
    </location>
</feature>
<dbReference type="RefSeq" id="WP_043145532.1">
    <property type="nucleotide sequence ID" value="NZ_JSUQ01000021.1"/>
</dbReference>
<dbReference type="Pfam" id="PF02518">
    <property type="entry name" value="HATPase_c"/>
    <property type="match status" value="1"/>
</dbReference>
<dbReference type="CDD" id="cd16917">
    <property type="entry name" value="HATPase_UhpB-NarQ-NarX-like"/>
    <property type="match status" value="1"/>
</dbReference>
<keyword evidence="5" id="KW-0902">Two-component regulatory system</keyword>
<dbReference type="EMBL" id="JSUQ01000021">
    <property type="protein sequence ID" value="KHQ50932.1"/>
    <property type="molecule type" value="Genomic_DNA"/>
</dbReference>
<evidence type="ECO:0000313" key="8">
    <source>
        <dbReference type="Proteomes" id="UP000030960"/>
    </source>
</evidence>
<gene>
    <name evidence="7" type="ORF">OA50_04644</name>
</gene>
<dbReference type="InterPro" id="IPR003594">
    <property type="entry name" value="HATPase_dom"/>
</dbReference>
<keyword evidence="3" id="KW-0808">Transferase</keyword>
<dbReference type="InterPro" id="IPR029016">
    <property type="entry name" value="GAF-like_dom_sf"/>
</dbReference>
<dbReference type="GO" id="GO:0004673">
    <property type="term" value="F:protein histidine kinase activity"/>
    <property type="evidence" value="ECO:0007669"/>
    <property type="project" value="UniProtKB-EC"/>
</dbReference>
<dbReference type="PANTHER" id="PTHR24421">
    <property type="entry name" value="NITRATE/NITRITE SENSOR PROTEIN NARX-RELATED"/>
    <property type="match status" value="1"/>
</dbReference>
<dbReference type="Gene3D" id="3.30.450.40">
    <property type="match status" value="1"/>
</dbReference>
<protein>
    <recommendedName>
        <fullName evidence="2">histidine kinase</fullName>
        <ecNumber evidence="2">2.7.13.3</ecNumber>
    </recommendedName>
</protein>
<evidence type="ECO:0000259" key="6">
    <source>
        <dbReference type="SMART" id="SM00387"/>
    </source>
</evidence>
<evidence type="ECO:0000256" key="3">
    <source>
        <dbReference type="ARBA" id="ARBA00022679"/>
    </source>
</evidence>
<dbReference type="AlphaFoldDB" id="A0A0B3RSJ0"/>
<dbReference type="SUPFAM" id="SSF55874">
    <property type="entry name" value="ATPase domain of HSP90 chaperone/DNA topoisomerase II/histidine kinase"/>
    <property type="match status" value="1"/>
</dbReference>
<evidence type="ECO:0000256" key="5">
    <source>
        <dbReference type="ARBA" id="ARBA00023012"/>
    </source>
</evidence>
<dbReference type="PATRIC" id="fig|1515334.3.peg.4670"/>
<evidence type="ECO:0000256" key="1">
    <source>
        <dbReference type="ARBA" id="ARBA00000085"/>
    </source>
</evidence>
<dbReference type="InterPro" id="IPR036890">
    <property type="entry name" value="HATPase_C_sf"/>
</dbReference>
<dbReference type="InterPro" id="IPR050482">
    <property type="entry name" value="Sensor_HK_TwoCompSys"/>
</dbReference>
<evidence type="ECO:0000256" key="2">
    <source>
        <dbReference type="ARBA" id="ARBA00012438"/>
    </source>
</evidence>
<sequence length="392" mass="43100">MTNALQAPDKGDVFLRISAHLAERTDIASALEAVANEIAEVIPFTHADLCLNDRPGWLSSYEVGIQTRWSRARTRVDVSPIRDLINGHCDFMLCEDAMQDPRQTFEGSCSEPIFNHALRSRVHVLMKVMGQPIGTLNISHSTPGIYNGETVQRAQHVADVLSPYFHALHTAELAQRAAQVGQEAKAREEGLRRGALDLTQTLERERQRIGMDLHDQTLADLTRLLREVTGDAPPGRDHLASRISETIGDLRRIIDTAVPSLLELFGFLHAVQVHLERAVGSAPVEVEVIDETDGAPDRLNPTVRTALFRIAQEAINNAARHSGARRIEVRIAPMAGSGLAMTVRDDGCGIPAEVRRNSGLAHMRTRARLISAELDVLNDDGCALRVMLGDRS</sequence>
<dbReference type="SUPFAM" id="SSF55781">
    <property type="entry name" value="GAF domain-like"/>
    <property type="match status" value="1"/>
</dbReference>
<dbReference type="Proteomes" id="UP000030960">
    <property type="component" value="Unassembled WGS sequence"/>
</dbReference>
<evidence type="ECO:0000256" key="4">
    <source>
        <dbReference type="ARBA" id="ARBA00022777"/>
    </source>
</evidence>
<proteinExistence type="predicted"/>
<name>A0A0B3RSJ0_9RHOB</name>
<keyword evidence="4" id="KW-0418">Kinase</keyword>
<organism evidence="7 8">
    <name type="scientific">Mameliella alba</name>
    <dbReference type="NCBI Taxonomy" id="561184"/>
    <lineage>
        <taxon>Bacteria</taxon>
        <taxon>Pseudomonadati</taxon>
        <taxon>Pseudomonadota</taxon>
        <taxon>Alphaproteobacteria</taxon>
        <taxon>Rhodobacterales</taxon>
        <taxon>Roseobacteraceae</taxon>
        <taxon>Mameliella</taxon>
    </lineage>
</organism>
<dbReference type="PANTHER" id="PTHR24421:SF10">
    <property type="entry name" value="NITRATE_NITRITE SENSOR PROTEIN NARQ"/>
    <property type="match status" value="1"/>
</dbReference>
<keyword evidence="8" id="KW-1185">Reference proteome</keyword>
<dbReference type="EC" id="2.7.13.3" evidence="2"/>
<reference evidence="7 8" key="1">
    <citation type="submission" date="2014-10" db="EMBL/GenBank/DDBJ databases">
        <title>Genome sequence of Ponticoccus sp. strain UMTAT08 isolated from clonal culture of toxic dinoflagellate Alexandrium tamiyavanichii.</title>
        <authorList>
            <person name="Gan H.Y."/>
            <person name="Muhd D.-D."/>
            <person name="Mohd Noor M.E."/>
            <person name="Yeong Y.S."/>
            <person name="Usup G."/>
        </authorList>
    </citation>
    <scope>NUCLEOTIDE SEQUENCE [LARGE SCALE GENOMIC DNA]</scope>
    <source>
        <strain evidence="7 8">UMTAT08</strain>
    </source>
</reference>
<comment type="caution">
    <text evidence="7">The sequence shown here is derived from an EMBL/GenBank/DDBJ whole genome shotgun (WGS) entry which is preliminary data.</text>
</comment>
<dbReference type="STRING" id="561184.SAMN05216376_10492"/>
<comment type="catalytic activity">
    <reaction evidence="1">
        <text>ATP + protein L-histidine = ADP + protein N-phospho-L-histidine.</text>
        <dbReference type="EC" id="2.7.13.3"/>
    </reaction>
</comment>
<accession>A0A0B3RSJ0</accession>
<dbReference type="OrthoDB" id="9778496at2"/>
<dbReference type="Gene3D" id="3.30.565.10">
    <property type="entry name" value="Histidine kinase-like ATPase, C-terminal domain"/>
    <property type="match status" value="1"/>
</dbReference>